<dbReference type="HAMAP" id="MF_01416">
    <property type="entry name" value="ATP_synth_delta_bact"/>
    <property type="match status" value="1"/>
</dbReference>
<proteinExistence type="inferred from homology"/>
<evidence type="ECO:0000256" key="3">
    <source>
        <dbReference type="ARBA" id="ARBA00022781"/>
    </source>
</evidence>
<dbReference type="SUPFAM" id="SSF47928">
    <property type="entry name" value="N-terminal domain of the delta subunit of the F1F0-ATP synthase"/>
    <property type="match status" value="1"/>
</dbReference>
<reference evidence="8" key="1">
    <citation type="submission" date="2018-06" db="EMBL/GenBank/DDBJ databases">
        <authorList>
            <person name="Zhirakovskaya E."/>
        </authorList>
    </citation>
    <scope>NUCLEOTIDE SEQUENCE</scope>
</reference>
<dbReference type="InterPro" id="IPR026015">
    <property type="entry name" value="ATP_synth_OSCP/delta_N_sf"/>
</dbReference>
<dbReference type="Gene3D" id="1.10.520.20">
    <property type="entry name" value="N-terminal domain of the delta subunit of the F1F0-ATP synthase"/>
    <property type="match status" value="1"/>
</dbReference>
<protein>
    <submittedName>
        <fullName evidence="8">ATP synthase delta chain</fullName>
        <ecNumber evidence="8">3.6.3.14</ecNumber>
    </submittedName>
</protein>
<evidence type="ECO:0000256" key="4">
    <source>
        <dbReference type="ARBA" id="ARBA00023065"/>
    </source>
</evidence>
<dbReference type="EMBL" id="UOFA01000030">
    <property type="protein sequence ID" value="VAW43770.1"/>
    <property type="molecule type" value="Genomic_DNA"/>
</dbReference>
<keyword evidence="4" id="KW-0406">Ion transport</keyword>
<keyword evidence="8" id="KW-0378">Hydrolase</keyword>
<evidence type="ECO:0000256" key="5">
    <source>
        <dbReference type="ARBA" id="ARBA00023136"/>
    </source>
</evidence>
<evidence type="ECO:0000256" key="2">
    <source>
        <dbReference type="ARBA" id="ARBA00022448"/>
    </source>
</evidence>
<keyword evidence="2" id="KW-0813">Transport</keyword>
<dbReference type="InterPro" id="IPR020781">
    <property type="entry name" value="ATPase_OSCP/d_CS"/>
</dbReference>
<evidence type="ECO:0000313" key="8">
    <source>
        <dbReference type="EMBL" id="VAX09092.1"/>
    </source>
</evidence>
<dbReference type="GO" id="GO:0016020">
    <property type="term" value="C:membrane"/>
    <property type="evidence" value="ECO:0007669"/>
    <property type="project" value="UniProtKB-SubCell"/>
</dbReference>
<dbReference type="GO" id="GO:0016787">
    <property type="term" value="F:hydrolase activity"/>
    <property type="evidence" value="ECO:0007669"/>
    <property type="project" value="UniProtKB-KW"/>
</dbReference>
<evidence type="ECO:0000256" key="1">
    <source>
        <dbReference type="ARBA" id="ARBA00004370"/>
    </source>
</evidence>
<name>A0A3B1AZ35_9ZZZZ</name>
<keyword evidence="5" id="KW-0472">Membrane</keyword>
<dbReference type="NCBIfam" id="TIGR01145">
    <property type="entry name" value="ATP_synt_delta"/>
    <property type="match status" value="1"/>
</dbReference>
<accession>A0A3B1AZ35</accession>
<keyword evidence="3" id="KW-0375">Hydrogen ion transport</keyword>
<organism evidence="8">
    <name type="scientific">hydrothermal vent metagenome</name>
    <dbReference type="NCBI Taxonomy" id="652676"/>
    <lineage>
        <taxon>unclassified sequences</taxon>
        <taxon>metagenomes</taxon>
        <taxon>ecological metagenomes</taxon>
    </lineage>
</organism>
<comment type="subcellular location">
    <subcellularLocation>
        <location evidence="1">Membrane</location>
    </subcellularLocation>
</comment>
<dbReference type="PROSITE" id="PS00389">
    <property type="entry name" value="ATPASE_DELTA"/>
    <property type="match status" value="1"/>
</dbReference>
<dbReference type="Pfam" id="PF00213">
    <property type="entry name" value="OSCP"/>
    <property type="match status" value="1"/>
</dbReference>
<dbReference type="EC" id="3.6.3.14" evidence="8"/>
<keyword evidence="6" id="KW-0066">ATP synthesis</keyword>
<dbReference type="PANTHER" id="PTHR11910">
    <property type="entry name" value="ATP SYNTHASE DELTA CHAIN"/>
    <property type="match status" value="1"/>
</dbReference>
<evidence type="ECO:0000313" key="7">
    <source>
        <dbReference type="EMBL" id="VAW43770.1"/>
    </source>
</evidence>
<dbReference type="PRINTS" id="PR00125">
    <property type="entry name" value="ATPASEDELTA"/>
</dbReference>
<dbReference type="InterPro" id="IPR000711">
    <property type="entry name" value="ATPase_OSCP/dsu"/>
</dbReference>
<dbReference type="AlphaFoldDB" id="A0A3B1AZ35"/>
<sequence length="175" mass="19418">MSESITLARPYAKAAFEFAKSESAVDQWSKDLLVAAGLAQDEEILNYFSRPDVLDNDLVQLVSGENGSEHYKNFVRMLVENDRLSLLPEVAELYQYYLEQDSQSLTVNVFSAVELSDTQKQAMTAALSKRTGKQISLQTHIDENMMGGAKIHCGDLVIDGTLRGKVNRLKTQLGA</sequence>
<evidence type="ECO:0000256" key="6">
    <source>
        <dbReference type="ARBA" id="ARBA00023310"/>
    </source>
</evidence>
<dbReference type="NCBIfam" id="NF004402">
    <property type="entry name" value="PRK05758.2-2"/>
    <property type="match status" value="1"/>
</dbReference>
<dbReference type="GO" id="GO:0046933">
    <property type="term" value="F:proton-transporting ATP synthase activity, rotational mechanism"/>
    <property type="evidence" value="ECO:0007669"/>
    <property type="project" value="InterPro"/>
</dbReference>
<dbReference type="EMBL" id="UOFW01000258">
    <property type="protein sequence ID" value="VAX09092.1"/>
    <property type="molecule type" value="Genomic_DNA"/>
</dbReference>
<gene>
    <name evidence="8" type="ORF">MNBD_ALPHA03-831</name>
    <name evidence="7" type="ORF">MNBD_GAMMA02-1375</name>
</gene>